<feature type="transmembrane region" description="Helical" evidence="5">
    <location>
        <begin position="356"/>
        <end position="373"/>
    </location>
</feature>
<dbReference type="Gene3D" id="1.20.1250.20">
    <property type="entry name" value="MFS general substrate transporter like domains"/>
    <property type="match status" value="2"/>
</dbReference>
<dbReference type="AlphaFoldDB" id="A0A4P2PWH3"/>
<dbReference type="RefSeq" id="WP_129346246.1">
    <property type="nucleotide sequence ID" value="NZ_CP012670.1"/>
</dbReference>
<dbReference type="InterPro" id="IPR011701">
    <property type="entry name" value="MFS"/>
</dbReference>
<evidence type="ECO:0000256" key="1">
    <source>
        <dbReference type="ARBA" id="ARBA00004141"/>
    </source>
</evidence>
<feature type="transmembrane region" description="Helical" evidence="5">
    <location>
        <begin position="315"/>
        <end position="336"/>
    </location>
</feature>
<evidence type="ECO:0000256" key="3">
    <source>
        <dbReference type="ARBA" id="ARBA00022989"/>
    </source>
</evidence>
<feature type="transmembrane region" description="Helical" evidence="5">
    <location>
        <begin position="291"/>
        <end position="309"/>
    </location>
</feature>
<feature type="transmembrane region" description="Helical" evidence="5">
    <location>
        <begin position="56"/>
        <end position="73"/>
    </location>
</feature>
<feature type="transmembrane region" description="Helical" evidence="5">
    <location>
        <begin position="113"/>
        <end position="130"/>
    </location>
</feature>
<dbReference type="InterPro" id="IPR020846">
    <property type="entry name" value="MFS_dom"/>
</dbReference>
<feature type="domain" description="Major facilitator superfamily (MFS) profile" evidence="6">
    <location>
        <begin position="19"/>
        <end position="404"/>
    </location>
</feature>
<evidence type="ECO:0000313" key="7">
    <source>
        <dbReference type="EMBL" id="AUX20838.1"/>
    </source>
</evidence>
<dbReference type="Proteomes" id="UP000295781">
    <property type="component" value="Chromosome"/>
</dbReference>
<name>A0A4P2PWH3_SORCE</name>
<evidence type="ECO:0000313" key="8">
    <source>
        <dbReference type="Proteomes" id="UP000295781"/>
    </source>
</evidence>
<dbReference type="PANTHER" id="PTHR23508:SF10">
    <property type="entry name" value="CARBOXYLIC ACID TRANSPORTER PROTEIN HOMOLOG"/>
    <property type="match status" value="1"/>
</dbReference>
<keyword evidence="2 5" id="KW-0812">Transmembrane</keyword>
<dbReference type="InterPro" id="IPR036259">
    <property type="entry name" value="MFS_trans_sf"/>
</dbReference>
<reference evidence="7 8" key="1">
    <citation type="submission" date="2015-09" db="EMBL/GenBank/DDBJ databases">
        <title>Sorangium comparison.</title>
        <authorList>
            <person name="Zaburannyi N."/>
            <person name="Bunk B."/>
            <person name="Overmann J."/>
            <person name="Mueller R."/>
        </authorList>
    </citation>
    <scope>NUCLEOTIDE SEQUENCE [LARGE SCALE GENOMIC DNA]</scope>
    <source>
        <strain evidence="7 8">So ceGT47</strain>
    </source>
</reference>
<dbReference type="PROSITE" id="PS00216">
    <property type="entry name" value="SUGAR_TRANSPORT_1"/>
    <property type="match status" value="1"/>
</dbReference>
<evidence type="ECO:0000259" key="6">
    <source>
        <dbReference type="PROSITE" id="PS50850"/>
    </source>
</evidence>
<evidence type="ECO:0000256" key="2">
    <source>
        <dbReference type="ARBA" id="ARBA00022692"/>
    </source>
</evidence>
<keyword evidence="4 5" id="KW-0472">Membrane</keyword>
<gene>
    <name evidence="7" type="ORF">SOCEGT47_013140</name>
</gene>
<dbReference type="PANTHER" id="PTHR23508">
    <property type="entry name" value="CARBOXYLIC ACID TRANSPORTER PROTEIN HOMOLOG"/>
    <property type="match status" value="1"/>
</dbReference>
<dbReference type="OrthoDB" id="9814026at2"/>
<comment type="subcellular location">
    <subcellularLocation>
        <location evidence="1">Membrane</location>
        <topology evidence="1">Multi-pass membrane protein</topology>
    </subcellularLocation>
</comment>
<keyword evidence="3 5" id="KW-1133">Transmembrane helix</keyword>
<dbReference type="GO" id="GO:0005886">
    <property type="term" value="C:plasma membrane"/>
    <property type="evidence" value="ECO:0007669"/>
    <property type="project" value="TreeGrafter"/>
</dbReference>
<dbReference type="Pfam" id="PF07690">
    <property type="entry name" value="MFS_1"/>
    <property type="match status" value="1"/>
</dbReference>
<dbReference type="GO" id="GO:0046943">
    <property type="term" value="F:carboxylic acid transmembrane transporter activity"/>
    <property type="evidence" value="ECO:0007669"/>
    <property type="project" value="TreeGrafter"/>
</dbReference>
<organism evidence="7 8">
    <name type="scientific">Sorangium cellulosum</name>
    <name type="common">Polyangium cellulosum</name>
    <dbReference type="NCBI Taxonomy" id="56"/>
    <lineage>
        <taxon>Bacteria</taxon>
        <taxon>Pseudomonadati</taxon>
        <taxon>Myxococcota</taxon>
        <taxon>Polyangia</taxon>
        <taxon>Polyangiales</taxon>
        <taxon>Polyangiaceae</taxon>
        <taxon>Sorangium</taxon>
    </lineage>
</organism>
<dbReference type="EMBL" id="CP012670">
    <property type="protein sequence ID" value="AUX20838.1"/>
    <property type="molecule type" value="Genomic_DNA"/>
</dbReference>
<sequence>MTAKAEVQKTPFTPYQRRLFAFLSVASFFEGYDFLALTQILPNLGAEMGLMPRHEGLLVGVINAGTMIAYLLVRKADQWGRRRVLTVTILGYTLFSLLTGLAPNVIVFAVCQLAARVFLIGEWAVSMVYAAEEYPSDRRGMVIGVIQAFSSLGSIVCAGVVPLLLATPLGWRSVYFVGGVPLLLMAVARRGLRETSRFQEQAAARPAEGAQPLGRILRSPYRGRMLQLAVIWGLTYVCTQNAVTFWKSFAVRERGFSDGQVGASITFAALASMPLVFAAGKLLDVVGRRKGAVIIYALAAGGVLGAYALGSRAGLTAALVFAIFGASGVLPVLNAYTTELFPTDLRSDAIAWSNNLLGRIAYILSPVFVGVAAEEVGWGSAVSATAIFPLVALALILWLLPETRGKELEETARI</sequence>
<dbReference type="PROSITE" id="PS50850">
    <property type="entry name" value="MFS"/>
    <property type="match status" value="1"/>
</dbReference>
<dbReference type="SUPFAM" id="SSF103473">
    <property type="entry name" value="MFS general substrate transporter"/>
    <property type="match status" value="1"/>
</dbReference>
<proteinExistence type="predicted"/>
<accession>A0A4P2PWH3</accession>
<feature type="transmembrane region" description="Helical" evidence="5">
    <location>
        <begin position="85"/>
        <end position="107"/>
    </location>
</feature>
<evidence type="ECO:0000256" key="4">
    <source>
        <dbReference type="ARBA" id="ARBA00023136"/>
    </source>
</evidence>
<dbReference type="InterPro" id="IPR005829">
    <property type="entry name" value="Sugar_transporter_CS"/>
</dbReference>
<protein>
    <submittedName>
        <fullName evidence="7">MFS transporter</fullName>
    </submittedName>
</protein>
<evidence type="ECO:0000256" key="5">
    <source>
        <dbReference type="SAM" id="Phobius"/>
    </source>
</evidence>
<feature type="transmembrane region" description="Helical" evidence="5">
    <location>
        <begin position="171"/>
        <end position="188"/>
    </location>
</feature>
<feature type="transmembrane region" description="Helical" evidence="5">
    <location>
        <begin position="225"/>
        <end position="249"/>
    </location>
</feature>
<feature type="transmembrane region" description="Helical" evidence="5">
    <location>
        <begin position="261"/>
        <end position="279"/>
    </location>
</feature>
<feature type="transmembrane region" description="Helical" evidence="5">
    <location>
        <begin position="142"/>
        <end position="165"/>
    </location>
</feature>
<feature type="transmembrane region" description="Helical" evidence="5">
    <location>
        <begin position="379"/>
        <end position="400"/>
    </location>
</feature>
<feature type="transmembrane region" description="Helical" evidence="5">
    <location>
        <begin position="20"/>
        <end position="41"/>
    </location>
</feature>